<evidence type="ECO:0000313" key="12">
    <source>
        <dbReference type="Proteomes" id="UP001213972"/>
    </source>
</evidence>
<name>A0AAJ5W2F4_9MICO</name>
<keyword evidence="2 10" id="KW-1003">Cell membrane</keyword>
<feature type="transmembrane region" description="Helical" evidence="10">
    <location>
        <begin position="102"/>
        <end position="127"/>
    </location>
</feature>
<evidence type="ECO:0000256" key="3">
    <source>
        <dbReference type="ARBA" id="ARBA00022692"/>
    </source>
</evidence>
<evidence type="ECO:0000256" key="1">
    <source>
        <dbReference type="ARBA" id="ARBA00004651"/>
    </source>
</evidence>
<keyword evidence="4 10" id="KW-1133">Transmembrane helix</keyword>
<keyword evidence="10" id="KW-0479">Metal-binding</keyword>
<evidence type="ECO:0000256" key="4">
    <source>
        <dbReference type="ARBA" id="ARBA00022989"/>
    </source>
</evidence>
<gene>
    <name evidence="10" type="primary">fluC</name>
    <name evidence="10" type="synonym">crcB</name>
    <name evidence="11" type="ORF">P0Y48_12725</name>
</gene>
<organism evidence="11 12">
    <name type="scientific">Candidatus Microbacterium phytovorans</name>
    <dbReference type="NCBI Taxonomy" id="3121374"/>
    <lineage>
        <taxon>Bacteria</taxon>
        <taxon>Bacillati</taxon>
        <taxon>Actinomycetota</taxon>
        <taxon>Actinomycetes</taxon>
        <taxon>Micrococcales</taxon>
        <taxon>Microbacteriaceae</taxon>
        <taxon>Microbacterium</taxon>
    </lineage>
</organism>
<comment type="subcellular location">
    <subcellularLocation>
        <location evidence="1 10">Cell membrane</location>
        <topology evidence="1 10">Multi-pass membrane protein</topology>
    </subcellularLocation>
</comment>
<dbReference type="HAMAP" id="MF_00454">
    <property type="entry name" value="FluC"/>
    <property type="match status" value="1"/>
</dbReference>
<feature type="transmembrane region" description="Helical" evidence="10">
    <location>
        <begin position="75"/>
        <end position="96"/>
    </location>
</feature>
<keyword evidence="10" id="KW-0406">Ion transport</keyword>
<feature type="binding site" evidence="10">
    <location>
        <position position="83"/>
    </location>
    <ligand>
        <name>Na(+)</name>
        <dbReference type="ChEBI" id="CHEBI:29101"/>
        <note>structural</note>
    </ligand>
</feature>
<reference evidence="11" key="1">
    <citation type="submission" date="2023-03" db="EMBL/GenBank/DDBJ databases">
        <title>Andean soil-derived lignocellulolytic bacterial consortium as a source of novel taxa and putative plastic-active enzymes.</title>
        <authorList>
            <person name="Diaz-Garcia L."/>
            <person name="Chuvochina M."/>
            <person name="Feuerriegel G."/>
            <person name="Bunk B."/>
            <person name="Sproer C."/>
            <person name="Streit W.R."/>
            <person name="Rodriguez L.M."/>
            <person name="Overmann J."/>
            <person name="Jimenez D.J."/>
        </authorList>
    </citation>
    <scope>NUCLEOTIDE SEQUENCE</scope>
    <source>
        <strain evidence="11">MAG 4610</strain>
    </source>
</reference>
<comment type="catalytic activity">
    <reaction evidence="8">
        <text>fluoride(in) = fluoride(out)</text>
        <dbReference type="Rhea" id="RHEA:76159"/>
        <dbReference type="ChEBI" id="CHEBI:17051"/>
    </reaction>
    <physiologicalReaction direction="left-to-right" evidence="8">
        <dbReference type="Rhea" id="RHEA:76160"/>
    </physiologicalReaction>
</comment>
<dbReference type="AlphaFoldDB" id="A0AAJ5W2F4"/>
<dbReference type="EMBL" id="CP119321">
    <property type="protein sequence ID" value="WEK13307.1"/>
    <property type="molecule type" value="Genomic_DNA"/>
</dbReference>
<dbReference type="Proteomes" id="UP001213972">
    <property type="component" value="Chromosome"/>
</dbReference>
<evidence type="ECO:0000256" key="10">
    <source>
        <dbReference type="HAMAP-Rule" id="MF_00454"/>
    </source>
</evidence>
<evidence type="ECO:0000256" key="8">
    <source>
        <dbReference type="ARBA" id="ARBA00035585"/>
    </source>
</evidence>
<dbReference type="GO" id="GO:0140114">
    <property type="term" value="P:cellular detoxification of fluoride"/>
    <property type="evidence" value="ECO:0007669"/>
    <property type="project" value="UniProtKB-UniRule"/>
</dbReference>
<dbReference type="InterPro" id="IPR003691">
    <property type="entry name" value="FluC"/>
</dbReference>
<keyword evidence="3 10" id="KW-0812">Transmembrane</keyword>
<keyword evidence="10" id="KW-0915">Sodium</keyword>
<comment type="function">
    <text evidence="9 10">Fluoride-specific ion channel. Important for reducing fluoride concentration in the cell, thus reducing its toxicity.</text>
</comment>
<keyword evidence="10" id="KW-0813">Transport</keyword>
<proteinExistence type="inferred from homology"/>
<comment type="activity regulation">
    <text evidence="10">Na(+) is not transported, but it plays an essential structural role and its presence is essential for fluoride channel function.</text>
</comment>
<dbReference type="GO" id="GO:0062054">
    <property type="term" value="F:fluoride channel activity"/>
    <property type="evidence" value="ECO:0007669"/>
    <property type="project" value="UniProtKB-UniRule"/>
</dbReference>
<feature type="transmembrane region" description="Helical" evidence="10">
    <location>
        <begin position="12"/>
        <end position="36"/>
    </location>
</feature>
<evidence type="ECO:0000256" key="6">
    <source>
        <dbReference type="ARBA" id="ARBA00023303"/>
    </source>
</evidence>
<accession>A0AAJ5W2F4</accession>
<feature type="transmembrane region" description="Helical" evidence="10">
    <location>
        <begin position="42"/>
        <end position="63"/>
    </location>
</feature>
<keyword evidence="5 10" id="KW-0472">Membrane</keyword>
<dbReference type="GO" id="GO:0005886">
    <property type="term" value="C:plasma membrane"/>
    <property type="evidence" value="ECO:0007669"/>
    <property type="project" value="UniProtKB-SubCell"/>
</dbReference>
<dbReference type="GO" id="GO:0046872">
    <property type="term" value="F:metal ion binding"/>
    <property type="evidence" value="ECO:0007669"/>
    <property type="project" value="UniProtKB-KW"/>
</dbReference>
<dbReference type="Pfam" id="PF02537">
    <property type="entry name" value="CRCB"/>
    <property type="match status" value="1"/>
</dbReference>
<evidence type="ECO:0000256" key="2">
    <source>
        <dbReference type="ARBA" id="ARBA00022475"/>
    </source>
</evidence>
<evidence type="ECO:0000256" key="5">
    <source>
        <dbReference type="ARBA" id="ARBA00023136"/>
    </source>
</evidence>
<feature type="binding site" evidence="10">
    <location>
        <position position="86"/>
    </location>
    <ligand>
        <name>Na(+)</name>
        <dbReference type="ChEBI" id="CHEBI:29101"/>
        <note>structural</note>
    </ligand>
</feature>
<keyword evidence="6 10" id="KW-0407">Ion channel</keyword>
<evidence type="ECO:0000313" key="11">
    <source>
        <dbReference type="EMBL" id="WEK13307.1"/>
    </source>
</evidence>
<protein>
    <recommendedName>
        <fullName evidence="10">Fluoride-specific ion channel FluC</fullName>
    </recommendedName>
</protein>
<sequence>MASARASHWFSPAALGLVIAGGALGVAVRAALVLPLEGGHPLVVPAVTLAVNVLGSFLLGAVVGALDDRRPLLRLFLGTGALGGFTTYSAFAVQVVTTSRDAPVVGLALAAVSVIVGVVGATAGLLVGRRVAGAPNASEDPEDAE</sequence>
<evidence type="ECO:0000256" key="9">
    <source>
        <dbReference type="ARBA" id="ARBA00049940"/>
    </source>
</evidence>
<comment type="similarity">
    <text evidence="7 10">Belongs to the fluoride channel Fluc/FEX (TC 1.A.43) family.</text>
</comment>
<evidence type="ECO:0000256" key="7">
    <source>
        <dbReference type="ARBA" id="ARBA00035120"/>
    </source>
</evidence>